<gene>
    <name evidence="4" type="primary">rps17e</name>
    <name evidence="5" type="ORF">ENO04_03955</name>
</gene>
<reference evidence="5" key="1">
    <citation type="journal article" date="2020" name="mSystems">
        <title>Genome- and Community-Level Interaction Insights into Carbon Utilization and Element Cycling Functions of Hydrothermarchaeota in Hydrothermal Sediment.</title>
        <authorList>
            <person name="Zhou Z."/>
            <person name="Liu Y."/>
            <person name="Xu W."/>
            <person name="Pan J."/>
            <person name="Luo Z.H."/>
            <person name="Li M."/>
        </authorList>
    </citation>
    <scope>NUCLEOTIDE SEQUENCE [LARGE SCALE GENOMIC DNA]</scope>
    <source>
        <strain evidence="5">SpSt-123</strain>
    </source>
</reference>
<name>A0A7C1IIE3_9CREN</name>
<evidence type="ECO:0000256" key="4">
    <source>
        <dbReference type="HAMAP-Rule" id="MF_00511"/>
    </source>
</evidence>
<dbReference type="GO" id="GO:0006412">
    <property type="term" value="P:translation"/>
    <property type="evidence" value="ECO:0007669"/>
    <property type="project" value="UniProtKB-UniRule"/>
</dbReference>
<dbReference type="GO" id="GO:1990904">
    <property type="term" value="C:ribonucleoprotein complex"/>
    <property type="evidence" value="ECO:0007669"/>
    <property type="project" value="UniProtKB-KW"/>
</dbReference>
<dbReference type="HAMAP" id="MF_00511">
    <property type="entry name" value="Ribosomal_eS17"/>
    <property type="match status" value="1"/>
</dbReference>
<dbReference type="GO" id="GO:0005829">
    <property type="term" value="C:cytosol"/>
    <property type="evidence" value="ECO:0007669"/>
    <property type="project" value="UniProtKB-ARBA"/>
</dbReference>
<dbReference type="Gene3D" id="1.10.60.20">
    <property type="entry name" value="Ribosomal protein S17e-like"/>
    <property type="match status" value="1"/>
</dbReference>
<keyword evidence="3 4" id="KW-0687">Ribonucleoprotein</keyword>
<comment type="caution">
    <text evidence="5">The sequence shown here is derived from an EMBL/GenBank/DDBJ whole genome shotgun (WGS) entry which is preliminary data.</text>
</comment>
<accession>A0A7C1IIE3</accession>
<keyword evidence="2 4" id="KW-0689">Ribosomal protein</keyword>
<dbReference type="PROSITE" id="PS00712">
    <property type="entry name" value="RIBOSOMAL_S17E"/>
    <property type="match status" value="1"/>
</dbReference>
<dbReference type="GO" id="GO:0003735">
    <property type="term" value="F:structural constituent of ribosome"/>
    <property type="evidence" value="ECO:0007669"/>
    <property type="project" value="InterPro"/>
</dbReference>
<evidence type="ECO:0000256" key="2">
    <source>
        <dbReference type="ARBA" id="ARBA00022980"/>
    </source>
</evidence>
<dbReference type="EMBL" id="DSDY01000125">
    <property type="protein sequence ID" value="HDS10752.1"/>
    <property type="molecule type" value="Genomic_DNA"/>
</dbReference>
<dbReference type="AlphaFoldDB" id="A0A7C1IIE3"/>
<evidence type="ECO:0000256" key="1">
    <source>
        <dbReference type="ARBA" id="ARBA00010444"/>
    </source>
</evidence>
<proteinExistence type="inferred from homology"/>
<sequence length="71" mass="8097">MGKVRTALVKRTAKKLLSAYPDYFNDDFEHNKKVVRAMVDIPSKKVKNQIAGYITRLVKIHKKQGKPLASL</sequence>
<dbReference type="PANTHER" id="PTHR10732:SF0">
    <property type="entry name" value="40S RIBOSOMAL PROTEIN S17"/>
    <property type="match status" value="1"/>
</dbReference>
<comment type="similarity">
    <text evidence="1 4">Belongs to the eukaryotic ribosomal protein eS17 family.</text>
</comment>
<dbReference type="InterPro" id="IPR018273">
    <property type="entry name" value="Ribosomal_eS17_CS"/>
</dbReference>
<dbReference type="Pfam" id="PF00833">
    <property type="entry name" value="Ribosomal_S17e"/>
    <property type="match status" value="1"/>
</dbReference>
<protein>
    <recommendedName>
        <fullName evidence="4">Small ribosomal subunit protein eS17</fullName>
    </recommendedName>
</protein>
<dbReference type="InterPro" id="IPR036401">
    <property type="entry name" value="Ribosomal_eS17_sf"/>
</dbReference>
<dbReference type="SUPFAM" id="SSF116820">
    <property type="entry name" value="Rps17e-like"/>
    <property type="match status" value="1"/>
</dbReference>
<evidence type="ECO:0000256" key="3">
    <source>
        <dbReference type="ARBA" id="ARBA00023274"/>
    </source>
</evidence>
<dbReference type="GO" id="GO:0005840">
    <property type="term" value="C:ribosome"/>
    <property type="evidence" value="ECO:0007669"/>
    <property type="project" value="UniProtKB-KW"/>
</dbReference>
<evidence type="ECO:0000313" key="5">
    <source>
        <dbReference type="EMBL" id="HDS10752.1"/>
    </source>
</evidence>
<organism evidence="5">
    <name type="scientific">Fervidicoccus fontis</name>
    <dbReference type="NCBI Taxonomy" id="683846"/>
    <lineage>
        <taxon>Archaea</taxon>
        <taxon>Thermoproteota</taxon>
        <taxon>Thermoprotei</taxon>
        <taxon>Fervidicoccales</taxon>
        <taxon>Fervidicoccaceae</taxon>
        <taxon>Fervidicoccus</taxon>
    </lineage>
</organism>
<dbReference type="PANTHER" id="PTHR10732">
    <property type="entry name" value="40S RIBOSOMAL PROTEIN S17"/>
    <property type="match status" value="1"/>
</dbReference>
<dbReference type="InterPro" id="IPR001210">
    <property type="entry name" value="Ribosomal_eS17"/>
</dbReference>
<dbReference type="NCBIfam" id="NF002242">
    <property type="entry name" value="PRK01151.1"/>
    <property type="match status" value="1"/>
</dbReference>